<dbReference type="EMBL" id="JABFAC010000011">
    <property type="protein sequence ID" value="MBA0628770.1"/>
    <property type="molecule type" value="Genomic_DNA"/>
</dbReference>
<name>A0A7J8SSI6_GOSDV</name>
<gene>
    <name evidence="1" type="ORF">Godav_023430</name>
</gene>
<evidence type="ECO:0000313" key="1">
    <source>
        <dbReference type="EMBL" id="MBA0628770.1"/>
    </source>
</evidence>
<comment type="caution">
    <text evidence="1">The sequence shown here is derived from an EMBL/GenBank/DDBJ whole genome shotgun (WGS) entry which is preliminary data.</text>
</comment>
<organism evidence="1 2">
    <name type="scientific">Gossypium davidsonii</name>
    <name type="common">Davidson's cotton</name>
    <name type="synonym">Gossypium klotzschianum subsp. davidsonii</name>
    <dbReference type="NCBI Taxonomy" id="34287"/>
    <lineage>
        <taxon>Eukaryota</taxon>
        <taxon>Viridiplantae</taxon>
        <taxon>Streptophyta</taxon>
        <taxon>Embryophyta</taxon>
        <taxon>Tracheophyta</taxon>
        <taxon>Spermatophyta</taxon>
        <taxon>Magnoliopsida</taxon>
        <taxon>eudicotyledons</taxon>
        <taxon>Gunneridae</taxon>
        <taxon>Pentapetalae</taxon>
        <taxon>rosids</taxon>
        <taxon>malvids</taxon>
        <taxon>Malvales</taxon>
        <taxon>Malvaceae</taxon>
        <taxon>Malvoideae</taxon>
        <taxon>Gossypium</taxon>
    </lineage>
</organism>
<evidence type="ECO:0000313" key="2">
    <source>
        <dbReference type="Proteomes" id="UP000593561"/>
    </source>
</evidence>
<keyword evidence="2" id="KW-1185">Reference proteome</keyword>
<dbReference type="Proteomes" id="UP000593561">
    <property type="component" value="Unassembled WGS sequence"/>
</dbReference>
<sequence>MGTDEFAKSEEAGFRKGKFGVEIFALNGFENLKVDDGVADEVISSDVAKIKGKSKSVMQNWGKGISLLKSGEVGHWWNQIMVWATAKDDTLRGSGFGLDNARIYLAKHSSRSFAANGICRIVQCKDSDMAVVDLEEHSTIVFKENANPTDGKALGDDGADGIGKGVSKSKARGLVNAQLDMEISIGLEALEGKKKLEPESSKQ</sequence>
<dbReference type="AlphaFoldDB" id="A0A7J8SSI6"/>
<reference evidence="1 2" key="1">
    <citation type="journal article" date="2019" name="Genome Biol. Evol.">
        <title>Insights into the evolution of the New World diploid cottons (Gossypium, subgenus Houzingenia) based on genome sequencing.</title>
        <authorList>
            <person name="Grover C.E."/>
            <person name="Arick M.A. 2nd"/>
            <person name="Thrash A."/>
            <person name="Conover J.L."/>
            <person name="Sanders W.S."/>
            <person name="Peterson D.G."/>
            <person name="Frelichowski J.E."/>
            <person name="Scheffler J.A."/>
            <person name="Scheffler B.E."/>
            <person name="Wendel J.F."/>
        </authorList>
    </citation>
    <scope>NUCLEOTIDE SEQUENCE [LARGE SCALE GENOMIC DNA]</scope>
    <source>
        <strain evidence="1">27</strain>
        <tissue evidence="1">Leaf</tissue>
    </source>
</reference>
<protein>
    <submittedName>
        <fullName evidence="1">Uncharacterized protein</fullName>
    </submittedName>
</protein>
<proteinExistence type="predicted"/>
<accession>A0A7J8SSI6</accession>